<dbReference type="SUPFAM" id="SSF53756">
    <property type="entry name" value="UDP-Glycosyltransferase/glycogen phosphorylase"/>
    <property type="match status" value="1"/>
</dbReference>
<feature type="domain" description="Glycosyl transferase family 1" evidence="1">
    <location>
        <begin position="203"/>
        <end position="353"/>
    </location>
</feature>
<protein>
    <submittedName>
        <fullName evidence="3">Glycosyltransferase involved in cell wall biosynthesis</fullName>
    </submittedName>
</protein>
<evidence type="ECO:0000313" key="3">
    <source>
        <dbReference type="EMBL" id="REE83093.1"/>
    </source>
</evidence>
<evidence type="ECO:0000313" key="4">
    <source>
        <dbReference type="Proteomes" id="UP000256429"/>
    </source>
</evidence>
<dbReference type="AlphaFoldDB" id="A0A3D9RSZ3"/>
<evidence type="ECO:0000259" key="1">
    <source>
        <dbReference type="Pfam" id="PF00534"/>
    </source>
</evidence>
<name>A0A3D9RSZ3_9FLAO</name>
<proteinExistence type="predicted"/>
<organism evidence="3 4">
    <name type="scientific">Lutibacter oceani</name>
    <dbReference type="NCBI Taxonomy" id="1853311"/>
    <lineage>
        <taxon>Bacteria</taxon>
        <taxon>Pseudomonadati</taxon>
        <taxon>Bacteroidota</taxon>
        <taxon>Flavobacteriia</taxon>
        <taxon>Flavobacteriales</taxon>
        <taxon>Flavobacteriaceae</taxon>
        <taxon>Lutibacter</taxon>
    </lineage>
</organism>
<dbReference type="GO" id="GO:0016757">
    <property type="term" value="F:glycosyltransferase activity"/>
    <property type="evidence" value="ECO:0007669"/>
    <property type="project" value="InterPro"/>
</dbReference>
<dbReference type="Gene3D" id="3.40.50.2000">
    <property type="entry name" value="Glycogen Phosphorylase B"/>
    <property type="match status" value="2"/>
</dbReference>
<dbReference type="InterPro" id="IPR028098">
    <property type="entry name" value="Glyco_trans_4-like_N"/>
</dbReference>
<dbReference type="Proteomes" id="UP000256429">
    <property type="component" value="Unassembled WGS sequence"/>
</dbReference>
<evidence type="ECO:0000259" key="2">
    <source>
        <dbReference type="Pfam" id="PF13439"/>
    </source>
</evidence>
<reference evidence="3 4" key="1">
    <citation type="submission" date="2018-08" db="EMBL/GenBank/DDBJ databases">
        <title>Genomic Encyclopedia of Type Strains, Phase III (KMG-III): the genomes of soil and plant-associated and newly described type strains.</title>
        <authorList>
            <person name="Whitman W."/>
        </authorList>
    </citation>
    <scope>NUCLEOTIDE SEQUENCE [LARGE SCALE GENOMIC DNA]</scope>
    <source>
        <strain evidence="3 4">325-5</strain>
    </source>
</reference>
<feature type="domain" description="Glycosyltransferase subfamily 4-like N-terminal" evidence="2">
    <location>
        <begin position="13"/>
        <end position="189"/>
    </location>
</feature>
<dbReference type="Pfam" id="PF00534">
    <property type="entry name" value="Glycos_transf_1"/>
    <property type="match status" value="1"/>
</dbReference>
<keyword evidence="4" id="KW-1185">Reference proteome</keyword>
<dbReference type="InterPro" id="IPR001296">
    <property type="entry name" value="Glyco_trans_1"/>
</dbReference>
<dbReference type="CDD" id="cd03820">
    <property type="entry name" value="GT4_AmsD-like"/>
    <property type="match status" value="1"/>
</dbReference>
<sequence>MKIIYCIGALNKPGGAERVLVNKANYFAEVYGYEVHILIANQNGKPICYEISEKVKLHDMKITVYLSKKRIPIVSFFKNVKKLKKLYKEKIAQINPSIIFVLERGYDDFIIPTILPSIPKVRESHSSMEAVKIMDNYGSRNAKQRIINTVFTWLYKRQMIKYNHVVVLTERDKKFRSYLKNVSVIPNIVSKFDSFPSELLNSKVISVGRLDKFKNFKDQIIVWSTIVKKHPDWRLHIYGEGNEKPKLLKLIDSLGLTNNVFLEGTSSNLAEKYQESSIFLFTSMAEGFGLVIVEAMQFGLPVISYNCPCGPSDIIENNKDGILLKVGDLESLEKNILELIENKEKRKCIGENAIFKSKDFLPEIIMIKWNNLIKDLLDAK</sequence>
<keyword evidence="3" id="KW-0808">Transferase</keyword>
<dbReference type="RefSeq" id="WP_115877778.1">
    <property type="nucleotide sequence ID" value="NZ_QTTQ01000009.1"/>
</dbReference>
<dbReference type="PANTHER" id="PTHR12526:SF630">
    <property type="entry name" value="GLYCOSYLTRANSFERASE"/>
    <property type="match status" value="1"/>
</dbReference>
<comment type="caution">
    <text evidence="3">The sequence shown here is derived from an EMBL/GenBank/DDBJ whole genome shotgun (WGS) entry which is preliminary data.</text>
</comment>
<dbReference type="OrthoDB" id="9811239at2"/>
<accession>A0A3D9RSZ3</accession>
<dbReference type="EMBL" id="QTTQ01000009">
    <property type="protein sequence ID" value="REE83093.1"/>
    <property type="molecule type" value="Genomic_DNA"/>
</dbReference>
<dbReference type="PANTHER" id="PTHR12526">
    <property type="entry name" value="GLYCOSYLTRANSFERASE"/>
    <property type="match status" value="1"/>
</dbReference>
<gene>
    <name evidence="3" type="ORF">BX611_0373</name>
</gene>
<dbReference type="Pfam" id="PF13439">
    <property type="entry name" value="Glyco_transf_4"/>
    <property type="match status" value="1"/>
</dbReference>